<dbReference type="OrthoDB" id="310030at2759"/>
<keyword evidence="6 10" id="KW-0732">Signal</keyword>
<proteinExistence type="inferred from homology"/>
<evidence type="ECO:0000313" key="13">
    <source>
        <dbReference type="Proteomes" id="UP000594638"/>
    </source>
</evidence>
<evidence type="ECO:0000256" key="8">
    <source>
        <dbReference type="ARBA" id="ARBA00022989"/>
    </source>
</evidence>
<keyword evidence="5 10" id="KW-0812">Transmembrane</keyword>
<evidence type="ECO:0000256" key="6">
    <source>
        <dbReference type="ARBA" id="ARBA00022729"/>
    </source>
</evidence>
<dbReference type="AlphaFoldDB" id="A0A8S0T6M5"/>
<evidence type="ECO:0000256" key="4">
    <source>
        <dbReference type="ARBA" id="ARBA00008905"/>
    </source>
</evidence>
<dbReference type="GO" id="GO:0018279">
    <property type="term" value="P:protein N-linked glycosylation via asparagine"/>
    <property type="evidence" value="ECO:0007669"/>
    <property type="project" value="TreeGrafter"/>
</dbReference>
<keyword evidence="8 10" id="KW-1133">Transmembrane helix</keyword>
<accession>A0A8S0T6M5</accession>
<evidence type="ECO:0000256" key="5">
    <source>
        <dbReference type="ARBA" id="ARBA00022692"/>
    </source>
</evidence>
<dbReference type="Pfam" id="PF04597">
    <property type="entry name" value="Ribophorin_I"/>
    <property type="match status" value="1"/>
</dbReference>
<comment type="pathway">
    <text evidence="3 10">Protein modification; protein glycosylation.</text>
</comment>
<evidence type="ECO:0000256" key="10">
    <source>
        <dbReference type="RuleBase" id="RU361143"/>
    </source>
</evidence>
<evidence type="ECO:0000256" key="9">
    <source>
        <dbReference type="ARBA" id="ARBA00023136"/>
    </source>
</evidence>
<evidence type="ECO:0000256" key="1">
    <source>
        <dbReference type="ARBA" id="ARBA00002791"/>
    </source>
</evidence>
<dbReference type="PANTHER" id="PTHR21049:SF0">
    <property type="entry name" value="DOLICHYL-DIPHOSPHOOLIGOSACCHARIDE--PROTEIN GLYCOSYLTRANSFERASE SUBUNIT 1"/>
    <property type="match status" value="1"/>
</dbReference>
<evidence type="ECO:0000256" key="2">
    <source>
        <dbReference type="ARBA" id="ARBA00004115"/>
    </source>
</evidence>
<protein>
    <recommendedName>
        <fullName evidence="10">Dolichyl-diphosphooligosaccharide--protein glycosyltransferase subunit 1</fullName>
    </recommendedName>
</protein>
<feature type="transmembrane region" description="Helical" evidence="10">
    <location>
        <begin position="437"/>
        <end position="456"/>
    </location>
</feature>
<organism evidence="12 13">
    <name type="scientific">Olea europaea subsp. europaea</name>
    <dbReference type="NCBI Taxonomy" id="158383"/>
    <lineage>
        <taxon>Eukaryota</taxon>
        <taxon>Viridiplantae</taxon>
        <taxon>Streptophyta</taxon>
        <taxon>Embryophyta</taxon>
        <taxon>Tracheophyta</taxon>
        <taxon>Spermatophyta</taxon>
        <taxon>Magnoliopsida</taxon>
        <taxon>eudicotyledons</taxon>
        <taxon>Gunneridae</taxon>
        <taxon>Pentapetalae</taxon>
        <taxon>asterids</taxon>
        <taxon>lamiids</taxon>
        <taxon>Lamiales</taxon>
        <taxon>Oleaceae</taxon>
        <taxon>Oleeae</taxon>
        <taxon>Olea</taxon>
    </lineage>
</organism>
<comment type="caution">
    <text evidence="12">The sequence shown here is derived from an EMBL/GenBank/DDBJ whole genome shotgun (WGS) entry which is preliminary data.</text>
</comment>
<comment type="subcellular location">
    <subcellularLocation>
        <location evidence="2 10">Endoplasmic reticulum membrane</location>
        <topology evidence="2 10">Single-pass type I membrane protein</topology>
    </subcellularLocation>
</comment>
<feature type="chain" id="PRO_5035965926" description="Dolichyl-diphosphooligosaccharide--protein glycosyltransferase subunit 1" evidence="10">
    <location>
        <begin position="25"/>
        <end position="613"/>
    </location>
</feature>
<keyword evidence="11" id="KW-0175">Coiled coil</keyword>
<dbReference type="Gramene" id="OE9A119324T3">
    <property type="protein sequence ID" value="OE9A119324C3"/>
    <property type="gene ID" value="OE9A119324"/>
</dbReference>
<dbReference type="EMBL" id="CACTIH010005630">
    <property type="protein sequence ID" value="CAA2999344.1"/>
    <property type="molecule type" value="Genomic_DNA"/>
</dbReference>
<comment type="function">
    <text evidence="1 10">Subunit of the oligosaccharyl transferase (OST) complex that catalyzes the initial transfer of a defined glycan (Glc(3)Man(9)GlcNAc(2) in eukaryotes) from the lipid carrier dolichol-pyrophosphate to an asparagine residue within an Asn-X-Ser/Thr consensus motif in nascent polypeptide chains, the first step in protein N-glycosylation. N-glycosylation occurs cotranslationally and the complex associates with the Sec61 complex at the channel-forming translocon complex that mediates protein translocation across the endoplasmic reticulum (ER). All subunits are required for a maximal enzyme activity.</text>
</comment>
<dbReference type="GO" id="GO:0008250">
    <property type="term" value="C:oligosaccharyltransferase complex"/>
    <property type="evidence" value="ECO:0007669"/>
    <property type="project" value="UniProtKB-UniRule"/>
</dbReference>
<sequence>MRELRFNLLLLFIAFNVLFSPALSDLVIHKLDRRIDLSSQIVRTTTFLKVENNGIDTVSDILLPFPDHRAKNLAYLMATISEGKGKTKVSSGSLPVRLVNPEGMPPALSWYAISLPKELGTGESISLDVKAVFTHVLRPFPEKITQADIQLLAFQDGAYYLSPYIVKVQTLTVKLPEPKVESYTKLENTKFSGSEIKYGPYEKVPSFSYAPIVVHFVNNKPFTVAQELVREIEISHWGNVQVTENYNIYHAGAQIIGEFSRLDYQARPHVRGSSAFKNLVAKLPPRAHSIYYRDEIGNISTSTIWGDSAKTLLEIEPRYPIFGGWRTSFTIGYGLPLQDFLFQSQGKRFLNISFGCPMDEVVIENLIVKVVLPEGSKDISVSVPFPVNQSKETKISHLDMVGRPVIVLEKTNAVPEHNQYFQVYYKFNSLSLLREPLMLIFGFFFFFVACIVYMHADLTISKSSASYMAKLQWDEVQTAIQQFQNIMNRCMAVHDKIEASLRDLSRTGDVQACKAARKAADSLLKDLSKELKPLLSFLQSSPQAVQILSKVEELVAKEKELQEKLMLKHSTVVDCYEKKFGGRETENRVASVQQKIALLRQEVDDLFEIIDEI</sequence>
<name>A0A8S0T6M5_OLEEU</name>
<gene>
    <name evidence="12" type="ORF">OLEA9_A119324</name>
</gene>
<evidence type="ECO:0000313" key="12">
    <source>
        <dbReference type="EMBL" id="CAA2999344.1"/>
    </source>
</evidence>
<feature type="signal peptide" evidence="10">
    <location>
        <begin position="1"/>
        <end position="24"/>
    </location>
</feature>
<dbReference type="PANTHER" id="PTHR21049">
    <property type="entry name" value="RIBOPHORIN I"/>
    <property type="match status" value="1"/>
</dbReference>
<dbReference type="Proteomes" id="UP000594638">
    <property type="component" value="Unassembled WGS sequence"/>
</dbReference>
<evidence type="ECO:0000256" key="7">
    <source>
        <dbReference type="ARBA" id="ARBA00022824"/>
    </source>
</evidence>
<reference evidence="12 13" key="1">
    <citation type="submission" date="2019-12" db="EMBL/GenBank/DDBJ databases">
        <authorList>
            <person name="Alioto T."/>
            <person name="Alioto T."/>
            <person name="Gomez Garrido J."/>
        </authorList>
    </citation>
    <scope>NUCLEOTIDE SEQUENCE [LARGE SCALE GENOMIC DNA]</scope>
</reference>
<keyword evidence="9 10" id="KW-0472">Membrane</keyword>
<comment type="subunit">
    <text evidence="10">Component of the oligosaccharyltransferase (OST) complex.</text>
</comment>
<comment type="similarity">
    <text evidence="4 10">Belongs to the OST1 family.</text>
</comment>
<keyword evidence="7 10" id="KW-0256">Endoplasmic reticulum</keyword>
<feature type="coiled-coil region" evidence="11">
    <location>
        <begin position="544"/>
        <end position="602"/>
    </location>
</feature>
<dbReference type="InterPro" id="IPR007676">
    <property type="entry name" value="Ribophorin_I"/>
</dbReference>
<evidence type="ECO:0000256" key="11">
    <source>
        <dbReference type="SAM" id="Coils"/>
    </source>
</evidence>
<evidence type="ECO:0000256" key="3">
    <source>
        <dbReference type="ARBA" id="ARBA00004922"/>
    </source>
</evidence>
<keyword evidence="13" id="KW-1185">Reference proteome</keyword>